<dbReference type="AlphaFoldDB" id="A0A317EE38"/>
<comment type="caution">
    <text evidence="1">The sequence shown here is derived from an EMBL/GenBank/DDBJ whole genome shotgun (WGS) entry which is preliminary data.</text>
</comment>
<proteinExistence type="predicted"/>
<dbReference type="Proteomes" id="UP000245461">
    <property type="component" value="Unassembled WGS sequence"/>
</dbReference>
<reference evidence="1 2" key="1">
    <citation type="submission" date="2018-05" db="EMBL/GenBank/DDBJ databases">
        <title>Zavarzinia sp. HR-AS.</title>
        <authorList>
            <person name="Lee Y."/>
            <person name="Jeon C.O."/>
        </authorList>
    </citation>
    <scope>NUCLEOTIDE SEQUENCE [LARGE SCALE GENOMIC DNA]</scope>
    <source>
        <strain evidence="1 2">HR-AS</strain>
    </source>
</reference>
<dbReference type="EMBL" id="QGLE01000003">
    <property type="protein sequence ID" value="PWR24526.1"/>
    <property type="molecule type" value="Genomic_DNA"/>
</dbReference>
<evidence type="ECO:0000313" key="1">
    <source>
        <dbReference type="EMBL" id="PWR24526.1"/>
    </source>
</evidence>
<dbReference type="RefSeq" id="WP_109904040.1">
    <property type="nucleotide sequence ID" value="NZ_QGLE01000003.1"/>
</dbReference>
<accession>A0A317EE38</accession>
<keyword evidence="2" id="KW-1185">Reference proteome</keyword>
<gene>
    <name evidence="1" type="ORF">DKG74_06895</name>
</gene>
<name>A0A317EE38_9PROT</name>
<dbReference type="OrthoDB" id="8481997at2"/>
<sequence>MQFHPLATFSGIKSVPLLAVTYNGLVPRLALEDGVVIMRVFRSGRIAIADLDKVTVMKGMGLLVSLYPKAGWRSFSANFARAEAIRFLQALRAAGAPLDDKAKAALAAG</sequence>
<protein>
    <submittedName>
        <fullName evidence="1">Uncharacterized protein</fullName>
    </submittedName>
</protein>
<evidence type="ECO:0000313" key="2">
    <source>
        <dbReference type="Proteomes" id="UP000245461"/>
    </source>
</evidence>
<organism evidence="1 2">
    <name type="scientific">Zavarzinia aquatilis</name>
    <dbReference type="NCBI Taxonomy" id="2211142"/>
    <lineage>
        <taxon>Bacteria</taxon>
        <taxon>Pseudomonadati</taxon>
        <taxon>Pseudomonadota</taxon>
        <taxon>Alphaproteobacteria</taxon>
        <taxon>Rhodospirillales</taxon>
        <taxon>Zavarziniaceae</taxon>
        <taxon>Zavarzinia</taxon>
    </lineage>
</organism>